<evidence type="ECO:0000313" key="3">
    <source>
        <dbReference type="Proteomes" id="UP000008372"/>
    </source>
</evidence>
<dbReference type="SUPFAM" id="SSF52540">
    <property type="entry name" value="P-loop containing nucleoside triphosphate hydrolases"/>
    <property type="match status" value="1"/>
</dbReference>
<reference evidence="2 3" key="1">
    <citation type="journal article" date="2014" name="Environ. Microbiol.">
        <title>Comparative genomics of the marine bacterial genus Glaciecola reveals the high degree of genomic diversity and genomic characteristic for cold adaptation.</title>
        <authorList>
            <person name="Qin Q.L."/>
            <person name="Xie B.B."/>
            <person name="Yu Y."/>
            <person name="Shu Y.L."/>
            <person name="Rong J.C."/>
            <person name="Zhang Y.J."/>
            <person name="Zhao D.L."/>
            <person name="Chen X.L."/>
            <person name="Zhang X.Y."/>
            <person name="Chen B."/>
            <person name="Zhou B.C."/>
            <person name="Zhang Y.Z."/>
        </authorList>
    </citation>
    <scope>NUCLEOTIDE SEQUENCE [LARGE SCALE GENOMIC DNA]</scope>
    <source>
        <strain evidence="2 3">NO2</strain>
    </source>
</reference>
<dbReference type="InterPro" id="IPR051135">
    <property type="entry name" value="Gal/GlcNAc/GalNAc_ST"/>
</dbReference>
<dbReference type="PANTHER" id="PTHR10704">
    <property type="entry name" value="CARBOHYDRATE SULFOTRANSFERASE"/>
    <property type="match status" value="1"/>
</dbReference>
<sequence length="279" mass="32163">MSPRFFSRPSILLLSYPRSGSSWAGKVLATSKQLAYLREPVTQPYLKRFGGEQAVFKAEECHQDISIYKKLADDAFAGLPCLHKGVVDCKRDFWPFFKTFKQKILIKEVNPAAAQFYCEHYQPVLFLLLRHPAAVALSFHERGWLKRHAELLNSETELDEWARFGKLYGTFLAEAVDVANHYQNAKIITYEELVHDPKQQFADMFAYSVVDVPENFDSVIEQYCYSNDDLSSGFQTERNSKLTSQKWKSKLTSEQLGSLRKGFLETSLAFYREPGDWLL</sequence>
<dbReference type="RefSeq" id="WP_008304662.1">
    <property type="nucleotide sequence ID" value="NZ_BAEK01000047.1"/>
</dbReference>
<dbReference type="PANTHER" id="PTHR10704:SF44">
    <property type="entry name" value="LD35051P-RELATED"/>
    <property type="match status" value="1"/>
</dbReference>
<dbReference type="EMBL" id="BAEK01000047">
    <property type="protein sequence ID" value="GAC05854.1"/>
    <property type="molecule type" value="Genomic_DNA"/>
</dbReference>
<dbReference type="InterPro" id="IPR000863">
    <property type="entry name" value="Sulfotransferase_dom"/>
</dbReference>
<keyword evidence="3" id="KW-1185">Reference proteome</keyword>
<dbReference type="Gene3D" id="3.40.50.300">
    <property type="entry name" value="P-loop containing nucleotide triphosphate hydrolases"/>
    <property type="match status" value="1"/>
</dbReference>
<organism evidence="2 3">
    <name type="scientific">Paraglaciecola agarilytica NO2</name>
    <dbReference type="NCBI Taxonomy" id="1125747"/>
    <lineage>
        <taxon>Bacteria</taxon>
        <taxon>Pseudomonadati</taxon>
        <taxon>Pseudomonadota</taxon>
        <taxon>Gammaproteobacteria</taxon>
        <taxon>Alteromonadales</taxon>
        <taxon>Alteromonadaceae</taxon>
        <taxon>Paraglaciecola</taxon>
    </lineage>
</organism>
<protein>
    <recommendedName>
        <fullName evidence="1">Sulfotransferase domain-containing protein</fullName>
    </recommendedName>
</protein>
<dbReference type="Pfam" id="PF00685">
    <property type="entry name" value="Sulfotransfer_1"/>
    <property type="match status" value="1"/>
</dbReference>
<feature type="domain" description="Sulfotransferase" evidence="1">
    <location>
        <begin position="9"/>
        <end position="263"/>
    </location>
</feature>
<dbReference type="Proteomes" id="UP000008372">
    <property type="component" value="Unassembled WGS sequence"/>
</dbReference>
<dbReference type="InterPro" id="IPR027417">
    <property type="entry name" value="P-loop_NTPase"/>
</dbReference>
<gene>
    <name evidence="2" type="ORF">GAGA_3020</name>
</gene>
<name>A0ABQ0I915_9ALTE</name>
<comment type="caution">
    <text evidence="2">The sequence shown here is derived from an EMBL/GenBank/DDBJ whole genome shotgun (WGS) entry which is preliminary data.</text>
</comment>
<evidence type="ECO:0000313" key="2">
    <source>
        <dbReference type="EMBL" id="GAC05854.1"/>
    </source>
</evidence>
<proteinExistence type="predicted"/>
<evidence type="ECO:0000259" key="1">
    <source>
        <dbReference type="Pfam" id="PF00685"/>
    </source>
</evidence>
<accession>A0ABQ0I915</accession>